<accession>J3P6Z2</accession>
<dbReference type="AlphaFoldDB" id="J3P6Z2"/>
<dbReference type="Proteomes" id="UP000006039">
    <property type="component" value="Unassembled WGS sequence"/>
</dbReference>
<dbReference type="GeneID" id="20349747"/>
<organism evidence="1">
    <name type="scientific">Gaeumannomyces tritici (strain R3-111a-1)</name>
    <name type="common">Wheat and barley take-all root rot fungus</name>
    <name type="synonym">Gaeumannomyces graminis var. tritici</name>
    <dbReference type="NCBI Taxonomy" id="644352"/>
    <lineage>
        <taxon>Eukaryota</taxon>
        <taxon>Fungi</taxon>
        <taxon>Dikarya</taxon>
        <taxon>Ascomycota</taxon>
        <taxon>Pezizomycotina</taxon>
        <taxon>Sordariomycetes</taxon>
        <taxon>Sordariomycetidae</taxon>
        <taxon>Magnaporthales</taxon>
        <taxon>Magnaporthaceae</taxon>
        <taxon>Gaeumannomyces</taxon>
    </lineage>
</organism>
<sequence>MSFERLLSKRSFHSGVRRKCVKQAALKKQLKWTWIVSTNEILQRECSGHWACGLAQGGEDKRRDGKRRCNSTYPIVLNQVDS</sequence>
<dbReference type="HOGENOM" id="CLU_2558416_0_0_1"/>
<reference evidence="2" key="5">
    <citation type="submission" date="2018-04" db="UniProtKB">
        <authorList>
            <consortium name="EnsemblFungi"/>
        </authorList>
    </citation>
    <scope>IDENTIFICATION</scope>
    <source>
        <strain evidence="2">R3-111a-1</strain>
    </source>
</reference>
<keyword evidence="3" id="KW-1185">Reference proteome</keyword>
<dbReference type="EMBL" id="GL385399">
    <property type="protein sequence ID" value="EJT72423.1"/>
    <property type="molecule type" value="Genomic_DNA"/>
</dbReference>
<dbReference type="VEuPathDB" id="FungiDB:GGTG_09289"/>
<dbReference type="RefSeq" id="XP_009225397.1">
    <property type="nucleotide sequence ID" value="XM_009227133.1"/>
</dbReference>
<reference evidence="3" key="1">
    <citation type="submission" date="2010-07" db="EMBL/GenBank/DDBJ databases">
        <title>The genome sequence of Gaeumannomyces graminis var. tritici strain R3-111a-1.</title>
        <authorList>
            <consortium name="The Broad Institute Genome Sequencing Platform"/>
            <person name="Ma L.-J."/>
            <person name="Dead R."/>
            <person name="Young S."/>
            <person name="Zeng Q."/>
            <person name="Koehrsen M."/>
            <person name="Alvarado L."/>
            <person name="Berlin A."/>
            <person name="Chapman S.B."/>
            <person name="Chen Z."/>
            <person name="Freedman E."/>
            <person name="Gellesch M."/>
            <person name="Goldberg J."/>
            <person name="Griggs A."/>
            <person name="Gujja S."/>
            <person name="Heilman E.R."/>
            <person name="Heiman D."/>
            <person name="Hepburn T."/>
            <person name="Howarth C."/>
            <person name="Jen D."/>
            <person name="Larson L."/>
            <person name="Mehta T."/>
            <person name="Neiman D."/>
            <person name="Pearson M."/>
            <person name="Roberts A."/>
            <person name="Saif S."/>
            <person name="Shea T."/>
            <person name="Shenoy N."/>
            <person name="Sisk P."/>
            <person name="Stolte C."/>
            <person name="Sykes S."/>
            <person name="Walk T."/>
            <person name="White J."/>
            <person name="Yandava C."/>
            <person name="Haas B."/>
            <person name="Nusbaum C."/>
            <person name="Birren B."/>
        </authorList>
    </citation>
    <scope>NUCLEOTIDE SEQUENCE [LARGE SCALE GENOMIC DNA]</scope>
    <source>
        <strain evidence="3">R3-111a-1</strain>
    </source>
</reference>
<reference evidence="1" key="3">
    <citation type="submission" date="2010-09" db="EMBL/GenBank/DDBJ databases">
        <title>Annotation of Gaeumannomyces graminis var. tritici R3-111a-1.</title>
        <authorList>
            <consortium name="The Broad Institute Genome Sequencing Platform"/>
            <person name="Ma L.-J."/>
            <person name="Dead R."/>
            <person name="Young S.K."/>
            <person name="Zeng Q."/>
            <person name="Gargeya S."/>
            <person name="Fitzgerald M."/>
            <person name="Haas B."/>
            <person name="Abouelleil A."/>
            <person name="Alvarado L."/>
            <person name="Arachchi H.M."/>
            <person name="Berlin A."/>
            <person name="Brown A."/>
            <person name="Chapman S.B."/>
            <person name="Chen Z."/>
            <person name="Dunbar C."/>
            <person name="Freedman E."/>
            <person name="Gearin G."/>
            <person name="Gellesch M."/>
            <person name="Goldberg J."/>
            <person name="Griggs A."/>
            <person name="Gujja S."/>
            <person name="Heiman D."/>
            <person name="Howarth C."/>
            <person name="Larson L."/>
            <person name="Lui A."/>
            <person name="MacDonald P.J.P."/>
            <person name="Mehta T."/>
            <person name="Montmayeur A."/>
            <person name="Murphy C."/>
            <person name="Neiman D."/>
            <person name="Pearson M."/>
            <person name="Priest M."/>
            <person name="Roberts A."/>
            <person name="Saif S."/>
            <person name="Shea T."/>
            <person name="Shenoy N."/>
            <person name="Sisk P."/>
            <person name="Stolte C."/>
            <person name="Sykes S."/>
            <person name="Yandava C."/>
            <person name="Wortman J."/>
            <person name="Nusbaum C."/>
            <person name="Birren B."/>
        </authorList>
    </citation>
    <scope>NUCLEOTIDE SEQUENCE</scope>
    <source>
        <strain evidence="1">R3-111a-1</strain>
    </source>
</reference>
<proteinExistence type="predicted"/>
<gene>
    <name evidence="2" type="primary">20349747</name>
    <name evidence="1" type="ORF">GGTG_09289</name>
</gene>
<evidence type="ECO:0000313" key="2">
    <source>
        <dbReference type="EnsemblFungi" id="EJT72423"/>
    </source>
</evidence>
<reference evidence="2" key="4">
    <citation type="journal article" date="2015" name="G3 (Bethesda)">
        <title>Genome sequences of three phytopathogenic species of the Magnaporthaceae family of fungi.</title>
        <authorList>
            <person name="Okagaki L.H."/>
            <person name="Nunes C.C."/>
            <person name="Sailsbery J."/>
            <person name="Clay B."/>
            <person name="Brown D."/>
            <person name="John T."/>
            <person name="Oh Y."/>
            <person name="Young N."/>
            <person name="Fitzgerald M."/>
            <person name="Haas B.J."/>
            <person name="Zeng Q."/>
            <person name="Young S."/>
            <person name="Adiconis X."/>
            <person name="Fan L."/>
            <person name="Levin J.Z."/>
            <person name="Mitchell T.K."/>
            <person name="Okubara P.A."/>
            <person name="Farman M.L."/>
            <person name="Kohn L.M."/>
            <person name="Birren B."/>
            <person name="Ma L.-J."/>
            <person name="Dean R.A."/>
        </authorList>
    </citation>
    <scope>NUCLEOTIDE SEQUENCE</scope>
    <source>
        <strain evidence="2">R3-111a-1</strain>
    </source>
</reference>
<evidence type="ECO:0000313" key="3">
    <source>
        <dbReference type="Proteomes" id="UP000006039"/>
    </source>
</evidence>
<name>J3P6Z2_GAET3</name>
<evidence type="ECO:0000313" key="1">
    <source>
        <dbReference type="EMBL" id="EJT72423.1"/>
    </source>
</evidence>
<reference evidence="1" key="2">
    <citation type="submission" date="2010-07" db="EMBL/GenBank/DDBJ databases">
        <authorList>
            <consortium name="The Broad Institute Genome Sequencing Platform"/>
            <consortium name="Broad Institute Genome Sequencing Center for Infectious Disease"/>
            <person name="Ma L.-J."/>
            <person name="Dead R."/>
            <person name="Young S."/>
            <person name="Zeng Q."/>
            <person name="Koehrsen M."/>
            <person name="Alvarado L."/>
            <person name="Berlin A."/>
            <person name="Chapman S.B."/>
            <person name="Chen Z."/>
            <person name="Freedman E."/>
            <person name="Gellesch M."/>
            <person name="Goldberg J."/>
            <person name="Griggs A."/>
            <person name="Gujja S."/>
            <person name="Heilman E.R."/>
            <person name="Heiman D."/>
            <person name="Hepburn T."/>
            <person name="Howarth C."/>
            <person name="Jen D."/>
            <person name="Larson L."/>
            <person name="Mehta T."/>
            <person name="Neiman D."/>
            <person name="Pearson M."/>
            <person name="Roberts A."/>
            <person name="Saif S."/>
            <person name="Shea T."/>
            <person name="Shenoy N."/>
            <person name="Sisk P."/>
            <person name="Stolte C."/>
            <person name="Sykes S."/>
            <person name="Walk T."/>
            <person name="White J."/>
            <person name="Yandava C."/>
            <person name="Haas B."/>
            <person name="Nusbaum C."/>
            <person name="Birren B."/>
        </authorList>
    </citation>
    <scope>NUCLEOTIDE SEQUENCE</scope>
    <source>
        <strain evidence="1">R3-111a-1</strain>
    </source>
</reference>
<protein>
    <submittedName>
        <fullName evidence="1 2">Uncharacterized protein</fullName>
    </submittedName>
</protein>
<dbReference type="EnsemblFungi" id="EJT72423">
    <property type="protein sequence ID" value="EJT72423"/>
    <property type="gene ID" value="GGTG_09289"/>
</dbReference>